<dbReference type="EMBL" id="JBJURJ010000007">
    <property type="protein sequence ID" value="MFM9328952.1"/>
    <property type="molecule type" value="Genomic_DNA"/>
</dbReference>
<comment type="caution">
    <text evidence="1">The sequence shown here is derived from an EMBL/GenBank/DDBJ whole genome shotgun (WGS) entry which is preliminary data.</text>
</comment>
<proteinExistence type="predicted"/>
<keyword evidence="1" id="KW-0378">Hydrolase</keyword>
<sequence length="218" mass="24393">MFKAVLFDLDGTILNTNELIVASFLHTLEGETPRVYTREDIIRNFGRTLVDQMREYTGLQDVERYIAKYREFNIERHDELIMDFPYVKEVLEALHGAGLRLGVVTSKIRRTSLMGLERFGLTPYLEAIVTVEDVVEPKPHGEGILKAAALLGVKPEETLMVGDSQYDILAAKHAGTRSAGVAWTAKGEDYLLGIGPDYMIRDMRELLEICSVKSGGAD</sequence>
<protein>
    <submittedName>
        <fullName evidence="1">Pyrophosphatase PpaX</fullName>
        <ecNumber evidence="1">3.6.1.1</ecNumber>
    </submittedName>
</protein>
<reference evidence="1" key="1">
    <citation type="submission" date="2024-12" db="EMBL/GenBank/DDBJ databases">
        <authorList>
            <person name="Wu N."/>
        </authorList>
    </citation>
    <scope>NUCLEOTIDE SEQUENCE</scope>
    <source>
        <strain evidence="1">P15</strain>
    </source>
</reference>
<dbReference type="Proteomes" id="UP001631969">
    <property type="component" value="Unassembled WGS sequence"/>
</dbReference>
<gene>
    <name evidence="1" type="primary">ppaX</name>
    <name evidence="1" type="ORF">ACI1P1_11705</name>
</gene>
<dbReference type="EC" id="3.6.1.1" evidence="1"/>
<keyword evidence="2" id="KW-1185">Reference proteome</keyword>
<organism evidence="1 2">
    <name type="scientific">Paenibacillus mesotrionivorans</name>
    <dbReference type="NCBI Taxonomy" id="3160968"/>
    <lineage>
        <taxon>Bacteria</taxon>
        <taxon>Bacillati</taxon>
        <taxon>Bacillota</taxon>
        <taxon>Bacilli</taxon>
        <taxon>Bacillales</taxon>
        <taxon>Paenibacillaceae</taxon>
        <taxon>Paenibacillus</taxon>
    </lineage>
</organism>
<name>A0ACC7P0X6_9BACL</name>
<evidence type="ECO:0000313" key="2">
    <source>
        <dbReference type="Proteomes" id="UP001631969"/>
    </source>
</evidence>
<accession>A0ACC7P0X6</accession>
<evidence type="ECO:0000313" key="1">
    <source>
        <dbReference type="EMBL" id="MFM9328952.1"/>
    </source>
</evidence>